<name>A0AAD1RB12_PELCU</name>
<evidence type="ECO:0000256" key="1">
    <source>
        <dbReference type="SAM" id="MobiDB-lite"/>
    </source>
</evidence>
<reference evidence="2" key="1">
    <citation type="submission" date="2022-03" db="EMBL/GenBank/DDBJ databases">
        <authorList>
            <person name="Alioto T."/>
            <person name="Alioto T."/>
            <person name="Gomez Garrido J."/>
        </authorList>
    </citation>
    <scope>NUCLEOTIDE SEQUENCE</scope>
</reference>
<gene>
    <name evidence="2" type="ORF">PECUL_23A052714</name>
</gene>
<feature type="region of interest" description="Disordered" evidence="1">
    <location>
        <begin position="215"/>
        <end position="256"/>
    </location>
</feature>
<sequence length="256" mass="28493">MGRGRTSNGDGSTLKELRSFGLLKAAKNLQLGGFPDTRHTNTMFQHRTKKAAETKDKAAFFAARTPQHKHTDTHTQDGVESDPDADHMGAQEYRTDTLLTTHLLQKMLDAAVSKMQVTITSALADIKTDITVIDARTSQLEGKMEDIDTAHTAIDNRLSEMEKRLSLHEAKLTDVEDRSHRHNIRLQGVPEEVGTRLNGLHGGILPTCLTRHTNRHAPIRSNTPNPQTTTPTDCHAKRRAHEAPLLSRKRPDTSRP</sequence>
<feature type="compositionally biased region" description="Low complexity" evidence="1">
    <location>
        <begin position="222"/>
        <end position="232"/>
    </location>
</feature>
<protein>
    <submittedName>
        <fullName evidence="2">Uncharacterized protein</fullName>
    </submittedName>
</protein>
<dbReference type="EMBL" id="OW240913">
    <property type="protein sequence ID" value="CAH2246736.1"/>
    <property type="molecule type" value="Genomic_DNA"/>
</dbReference>
<dbReference type="InterPro" id="IPR004244">
    <property type="entry name" value="Transposase_22"/>
</dbReference>
<keyword evidence="3" id="KW-1185">Reference proteome</keyword>
<evidence type="ECO:0000313" key="3">
    <source>
        <dbReference type="Proteomes" id="UP001295444"/>
    </source>
</evidence>
<dbReference type="Gene3D" id="1.20.5.1070">
    <property type="entry name" value="Head and neck region of the ectodomain of NDV fusion glycoprotein"/>
    <property type="match status" value="1"/>
</dbReference>
<organism evidence="2 3">
    <name type="scientific">Pelobates cultripes</name>
    <name type="common">Western spadefoot toad</name>
    <dbReference type="NCBI Taxonomy" id="61616"/>
    <lineage>
        <taxon>Eukaryota</taxon>
        <taxon>Metazoa</taxon>
        <taxon>Chordata</taxon>
        <taxon>Craniata</taxon>
        <taxon>Vertebrata</taxon>
        <taxon>Euteleostomi</taxon>
        <taxon>Amphibia</taxon>
        <taxon>Batrachia</taxon>
        <taxon>Anura</taxon>
        <taxon>Pelobatoidea</taxon>
        <taxon>Pelobatidae</taxon>
        <taxon>Pelobates</taxon>
    </lineage>
</organism>
<proteinExistence type="predicted"/>
<evidence type="ECO:0000313" key="2">
    <source>
        <dbReference type="EMBL" id="CAH2246736.1"/>
    </source>
</evidence>
<dbReference type="SUPFAM" id="SSF57997">
    <property type="entry name" value="Tropomyosin"/>
    <property type="match status" value="1"/>
</dbReference>
<dbReference type="AlphaFoldDB" id="A0AAD1RB12"/>
<feature type="region of interest" description="Disordered" evidence="1">
    <location>
        <begin position="65"/>
        <end position="87"/>
    </location>
</feature>
<accession>A0AAD1RB12</accession>
<dbReference type="PANTHER" id="PTHR11505">
    <property type="entry name" value="L1 TRANSPOSABLE ELEMENT-RELATED"/>
    <property type="match status" value="1"/>
</dbReference>
<dbReference type="Proteomes" id="UP001295444">
    <property type="component" value="Chromosome 02"/>
</dbReference>